<dbReference type="STRING" id="914234.M2RD64"/>
<dbReference type="HOGENOM" id="CLU_1414999_0_0_1"/>
<organism evidence="1 2">
    <name type="scientific">Ceriporiopsis subvermispora (strain B)</name>
    <name type="common">White-rot fungus</name>
    <name type="synonym">Gelatoporia subvermispora</name>
    <dbReference type="NCBI Taxonomy" id="914234"/>
    <lineage>
        <taxon>Eukaryota</taxon>
        <taxon>Fungi</taxon>
        <taxon>Dikarya</taxon>
        <taxon>Basidiomycota</taxon>
        <taxon>Agaricomycotina</taxon>
        <taxon>Agaricomycetes</taxon>
        <taxon>Polyporales</taxon>
        <taxon>Gelatoporiaceae</taxon>
        <taxon>Gelatoporia</taxon>
    </lineage>
</organism>
<dbReference type="OrthoDB" id="30840at2759"/>
<dbReference type="AlphaFoldDB" id="M2RD64"/>
<dbReference type="Proteomes" id="UP000016930">
    <property type="component" value="Unassembled WGS sequence"/>
</dbReference>
<gene>
    <name evidence="1" type="ORF">CERSUDRAFT_95688</name>
</gene>
<evidence type="ECO:0000313" key="1">
    <source>
        <dbReference type="EMBL" id="EMD36372.1"/>
    </source>
</evidence>
<protein>
    <submittedName>
        <fullName evidence="1">Uncharacterized protein</fullName>
    </submittedName>
</protein>
<dbReference type="EMBL" id="KB445798">
    <property type="protein sequence ID" value="EMD36372.1"/>
    <property type="molecule type" value="Genomic_DNA"/>
</dbReference>
<keyword evidence="2" id="KW-1185">Reference proteome</keyword>
<name>M2RD64_CERS8</name>
<accession>M2RD64</accession>
<proteinExistence type="predicted"/>
<sequence>MSVFYDLVLSDEVPAARVIEPAGQRDDRSTFTRTFRVRMQREDVTLDLLSEYVARLQTTSYEGAGDERILFIAHEELLGLYEKAGSMRRTPTSQSPAPQPPAAAPDDLWAALERASSRPKAKAQLLLCFANGVQDLNVDSDGSRTNKYNLLCPREGCGSVILKDGSATAVERESVRLEHISVLHVVPLSQHE</sequence>
<reference evidence="1 2" key="1">
    <citation type="journal article" date="2012" name="Proc. Natl. Acad. Sci. U.S.A.">
        <title>Comparative genomics of Ceriporiopsis subvermispora and Phanerochaete chrysosporium provide insight into selective ligninolysis.</title>
        <authorList>
            <person name="Fernandez-Fueyo E."/>
            <person name="Ruiz-Duenas F.J."/>
            <person name="Ferreira P."/>
            <person name="Floudas D."/>
            <person name="Hibbett D.S."/>
            <person name="Canessa P."/>
            <person name="Larrondo L.F."/>
            <person name="James T.Y."/>
            <person name="Seelenfreund D."/>
            <person name="Lobos S."/>
            <person name="Polanco R."/>
            <person name="Tello M."/>
            <person name="Honda Y."/>
            <person name="Watanabe T."/>
            <person name="Watanabe T."/>
            <person name="Ryu J.S."/>
            <person name="Kubicek C.P."/>
            <person name="Schmoll M."/>
            <person name="Gaskell J."/>
            <person name="Hammel K.E."/>
            <person name="St John F.J."/>
            <person name="Vanden Wymelenberg A."/>
            <person name="Sabat G."/>
            <person name="Splinter BonDurant S."/>
            <person name="Syed K."/>
            <person name="Yadav J.S."/>
            <person name="Doddapaneni H."/>
            <person name="Subramanian V."/>
            <person name="Lavin J.L."/>
            <person name="Oguiza J.A."/>
            <person name="Perez G."/>
            <person name="Pisabarro A.G."/>
            <person name="Ramirez L."/>
            <person name="Santoyo F."/>
            <person name="Master E."/>
            <person name="Coutinho P.M."/>
            <person name="Henrissat B."/>
            <person name="Lombard V."/>
            <person name="Magnuson J.K."/>
            <person name="Kuees U."/>
            <person name="Hori C."/>
            <person name="Igarashi K."/>
            <person name="Samejima M."/>
            <person name="Held B.W."/>
            <person name="Barry K.W."/>
            <person name="LaButti K.M."/>
            <person name="Lapidus A."/>
            <person name="Lindquist E.A."/>
            <person name="Lucas S.M."/>
            <person name="Riley R."/>
            <person name="Salamov A.A."/>
            <person name="Hoffmeister D."/>
            <person name="Schwenk D."/>
            <person name="Hadar Y."/>
            <person name="Yarden O."/>
            <person name="de Vries R.P."/>
            <person name="Wiebenga A."/>
            <person name="Stenlid J."/>
            <person name="Eastwood D."/>
            <person name="Grigoriev I.V."/>
            <person name="Berka R.M."/>
            <person name="Blanchette R.A."/>
            <person name="Kersten P."/>
            <person name="Martinez A.T."/>
            <person name="Vicuna R."/>
            <person name="Cullen D."/>
        </authorList>
    </citation>
    <scope>NUCLEOTIDE SEQUENCE [LARGE SCALE GENOMIC DNA]</scope>
    <source>
        <strain evidence="1 2">B</strain>
    </source>
</reference>
<evidence type="ECO:0000313" key="2">
    <source>
        <dbReference type="Proteomes" id="UP000016930"/>
    </source>
</evidence>